<keyword evidence="2" id="KW-1185">Reference proteome</keyword>
<evidence type="ECO:0000313" key="1">
    <source>
        <dbReference type="EMBL" id="KAI3828425.1"/>
    </source>
</evidence>
<reference evidence="1 2" key="2">
    <citation type="journal article" date="2022" name="Mol. Ecol. Resour.">
        <title>The genomes of chicory, endive, great burdock and yacon provide insights into Asteraceae paleo-polyploidization history and plant inulin production.</title>
        <authorList>
            <person name="Fan W."/>
            <person name="Wang S."/>
            <person name="Wang H."/>
            <person name="Wang A."/>
            <person name="Jiang F."/>
            <person name="Liu H."/>
            <person name="Zhao H."/>
            <person name="Xu D."/>
            <person name="Zhang Y."/>
        </authorList>
    </citation>
    <scope>NUCLEOTIDE SEQUENCE [LARGE SCALE GENOMIC DNA]</scope>
    <source>
        <strain evidence="2">cv. Yunnan</strain>
        <tissue evidence="1">Leaves</tissue>
    </source>
</reference>
<gene>
    <name evidence="1" type="ORF">L1987_02526</name>
</gene>
<dbReference type="Proteomes" id="UP001056120">
    <property type="component" value="Linkage Group LG01"/>
</dbReference>
<accession>A0ACB9K8A0</accession>
<dbReference type="EMBL" id="CM042018">
    <property type="protein sequence ID" value="KAI3828425.1"/>
    <property type="molecule type" value="Genomic_DNA"/>
</dbReference>
<sequence>MVYDCDARNLLAWLASSKLVVGALPVIPLVAWVSGDHIGETWSQFLRRNEFDGEMRKIGFLLGAFLERDRELFMLF</sequence>
<name>A0ACB9K8A0_9ASTR</name>
<evidence type="ECO:0000313" key="2">
    <source>
        <dbReference type="Proteomes" id="UP001056120"/>
    </source>
</evidence>
<comment type="caution">
    <text evidence="1">The sequence shown here is derived from an EMBL/GenBank/DDBJ whole genome shotgun (WGS) entry which is preliminary data.</text>
</comment>
<organism evidence="1 2">
    <name type="scientific">Smallanthus sonchifolius</name>
    <dbReference type="NCBI Taxonomy" id="185202"/>
    <lineage>
        <taxon>Eukaryota</taxon>
        <taxon>Viridiplantae</taxon>
        <taxon>Streptophyta</taxon>
        <taxon>Embryophyta</taxon>
        <taxon>Tracheophyta</taxon>
        <taxon>Spermatophyta</taxon>
        <taxon>Magnoliopsida</taxon>
        <taxon>eudicotyledons</taxon>
        <taxon>Gunneridae</taxon>
        <taxon>Pentapetalae</taxon>
        <taxon>asterids</taxon>
        <taxon>campanulids</taxon>
        <taxon>Asterales</taxon>
        <taxon>Asteraceae</taxon>
        <taxon>Asteroideae</taxon>
        <taxon>Heliantheae alliance</taxon>
        <taxon>Millerieae</taxon>
        <taxon>Smallanthus</taxon>
    </lineage>
</organism>
<protein>
    <submittedName>
        <fullName evidence="1">Uncharacterized protein</fullName>
    </submittedName>
</protein>
<proteinExistence type="predicted"/>
<reference evidence="2" key="1">
    <citation type="journal article" date="2022" name="Mol. Ecol. Resour.">
        <title>The genomes of chicory, endive, great burdock and yacon provide insights into Asteraceae palaeo-polyploidization history and plant inulin production.</title>
        <authorList>
            <person name="Fan W."/>
            <person name="Wang S."/>
            <person name="Wang H."/>
            <person name="Wang A."/>
            <person name="Jiang F."/>
            <person name="Liu H."/>
            <person name="Zhao H."/>
            <person name="Xu D."/>
            <person name="Zhang Y."/>
        </authorList>
    </citation>
    <scope>NUCLEOTIDE SEQUENCE [LARGE SCALE GENOMIC DNA]</scope>
    <source>
        <strain evidence="2">cv. Yunnan</strain>
    </source>
</reference>